<reference evidence="1" key="1">
    <citation type="submission" date="2021-05" db="EMBL/GenBank/DDBJ databases">
        <title>A free-living protist that lacks canonical eukaryotic 1 DNA replication and segregation systems.</title>
        <authorList>
            <person name="Salas-Leiva D.E."/>
            <person name="Tromer E.C."/>
            <person name="Curtis B.A."/>
            <person name="Jerlstrom-Hultqvist J."/>
            <person name="Kolisko M."/>
            <person name="Yi Z."/>
            <person name="Salas-Leiva J.S."/>
            <person name="Gallot-Lavallee L."/>
            <person name="Kops G.J.P.L."/>
            <person name="Archibald J.M."/>
            <person name="Simpson A.G.B."/>
            <person name="Roger A.J."/>
        </authorList>
    </citation>
    <scope>NUCLEOTIDE SEQUENCE</scope>
    <source>
        <strain evidence="1">BICM</strain>
    </source>
</reference>
<sequence length="484" mass="53668">MWRDPDITPLVRDFREAYVGIAFPFQSWLGEYSTATRVWLSRASPGYLTRLRAVLERVRPLLHDPPGVRQDFLDTLGELDTEVAAISADHDMHHRQMHALPEGQRVGRTGTVAEALVGVLSCVTRMSAAVTKLVTLTRAVNLEFSQALPEPKLVPFVPMAPVRPGFMTIERGVTVLTPAMKRRLRVHVNWSATKNLTDEQVAEYERDHGDITKLRRVLSVRTDGVSVAVTQQALGQDDAEATPAPDIQALMGFDPGARSLDGYTIRRPDGQSVSGELAKCGYTATPSFRVNMSAASFKTTSLEALKQSIRFVHENIVQIINEGTRKCFRRATFANHCLRLKHFARAGRQLLDDLGGRPPEPSPRSRVWGCTVRFCRHSLVCSVPPLCSSSSWHHAPAQRRRECHDGLGIPHFHRVPILQSTLQTCGAHTAPCSARIPRARELHGALNGYVGIPSRETYFSISLTEIRAPARTSFGAPSMQLQID</sequence>
<proteinExistence type="predicted"/>
<gene>
    <name evidence="1" type="ORF">J8273_2483</name>
</gene>
<evidence type="ECO:0000313" key="2">
    <source>
        <dbReference type="Proteomes" id="UP000717585"/>
    </source>
</evidence>
<keyword evidence="2" id="KW-1185">Reference proteome</keyword>
<dbReference type="AlphaFoldDB" id="A0A8J6E3X3"/>
<name>A0A8J6E3X3_9EUKA</name>
<evidence type="ECO:0000313" key="1">
    <source>
        <dbReference type="EMBL" id="KAG9396131.1"/>
    </source>
</evidence>
<organism evidence="1 2">
    <name type="scientific">Carpediemonas membranifera</name>
    <dbReference type="NCBI Taxonomy" id="201153"/>
    <lineage>
        <taxon>Eukaryota</taxon>
        <taxon>Metamonada</taxon>
        <taxon>Carpediemonas-like organisms</taxon>
        <taxon>Carpediemonas</taxon>
    </lineage>
</organism>
<comment type="caution">
    <text evidence="1">The sequence shown here is derived from an EMBL/GenBank/DDBJ whole genome shotgun (WGS) entry which is preliminary data.</text>
</comment>
<protein>
    <submittedName>
        <fullName evidence="1">Uncharacterized protein</fullName>
    </submittedName>
</protein>
<accession>A0A8J6E3X3</accession>
<dbReference type="Proteomes" id="UP000717585">
    <property type="component" value="Unassembled WGS sequence"/>
</dbReference>
<dbReference type="EMBL" id="JAHDYR010000007">
    <property type="protein sequence ID" value="KAG9396131.1"/>
    <property type="molecule type" value="Genomic_DNA"/>
</dbReference>